<feature type="transmembrane region" description="Helical" evidence="6">
    <location>
        <begin position="97"/>
        <end position="114"/>
    </location>
</feature>
<feature type="transmembrane region" description="Helical" evidence="6">
    <location>
        <begin position="304"/>
        <end position="327"/>
    </location>
</feature>
<evidence type="ECO:0000256" key="4">
    <source>
        <dbReference type="ARBA" id="ARBA00022989"/>
    </source>
</evidence>
<protein>
    <submittedName>
        <fullName evidence="7">Putative polyamine transporter</fullName>
    </submittedName>
</protein>
<evidence type="ECO:0000256" key="1">
    <source>
        <dbReference type="ARBA" id="ARBA00004141"/>
    </source>
</evidence>
<dbReference type="EMBL" id="QLNQ01000026">
    <property type="protein sequence ID" value="RCK60746.1"/>
    <property type="molecule type" value="Genomic_DNA"/>
</dbReference>
<feature type="transmembrane region" description="Helical" evidence="6">
    <location>
        <begin position="217"/>
        <end position="234"/>
    </location>
</feature>
<feature type="transmembrane region" description="Helical" evidence="6">
    <location>
        <begin position="62"/>
        <end position="85"/>
    </location>
</feature>
<feature type="transmembrane region" description="Helical" evidence="6">
    <location>
        <begin position="263"/>
        <end position="283"/>
    </location>
</feature>
<keyword evidence="3 6" id="KW-0812">Transmembrane</keyword>
<proteinExistence type="predicted"/>
<keyword evidence="4 6" id="KW-1133">Transmembrane helix</keyword>
<name>A0A367Y4D2_9ASCO</name>
<dbReference type="PANTHER" id="PTHR45649:SF29">
    <property type="entry name" value="AMINO ACID TRANSPORTER (EUROFUNG)"/>
    <property type="match status" value="1"/>
</dbReference>
<evidence type="ECO:0000256" key="3">
    <source>
        <dbReference type="ARBA" id="ARBA00022692"/>
    </source>
</evidence>
<dbReference type="InterPro" id="IPR002293">
    <property type="entry name" value="AA/rel_permease1"/>
</dbReference>
<keyword evidence="2" id="KW-0813">Transport</keyword>
<feature type="transmembrane region" description="Helical" evidence="6">
    <location>
        <begin position="355"/>
        <end position="385"/>
    </location>
</feature>
<dbReference type="GO" id="GO:0016020">
    <property type="term" value="C:membrane"/>
    <property type="evidence" value="ECO:0007669"/>
    <property type="project" value="UniProtKB-SubCell"/>
</dbReference>
<feature type="transmembrane region" description="Helical" evidence="6">
    <location>
        <begin position="432"/>
        <end position="457"/>
    </location>
</feature>
<keyword evidence="5 6" id="KW-0472">Membrane</keyword>
<evidence type="ECO:0000256" key="5">
    <source>
        <dbReference type="ARBA" id="ARBA00023136"/>
    </source>
</evidence>
<dbReference type="Gene3D" id="1.20.1740.10">
    <property type="entry name" value="Amino acid/polyamine transporter I"/>
    <property type="match status" value="1"/>
</dbReference>
<dbReference type="GO" id="GO:0022857">
    <property type="term" value="F:transmembrane transporter activity"/>
    <property type="evidence" value="ECO:0007669"/>
    <property type="project" value="InterPro"/>
</dbReference>
<dbReference type="STRING" id="5486.A0A367Y4D2"/>
<gene>
    <name evidence="7" type="primary">GPT1_1</name>
    <name evidence="7" type="ORF">Cantr_08551</name>
</gene>
<dbReference type="PIRSF" id="PIRSF006060">
    <property type="entry name" value="AA_transporter"/>
    <property type="match status" value="1"/>
</dbReference>
<keyword evidence="8" id="KW-1185">Reference proteome</keyword>
<comment type="subcellular location">
    <subcellularLocation>
        <location evidence="1">Membrane</location>
        <topology evidence="1">Multi-pass membrane protein</topology>
    </subcellularLocation>
</comment>
<reference evidence="7 8" key="1">
    <citation type="submission" date="2018-06" db="EMBL/GenBank/DDBJ databases">
        <title>Whole genome sequencing of Candida tropicalis (genome annotated by CSBL at Korea University).</title>
        <authorList>
            <person name="Ahn J."/>
        </authorList>
    </citation>
    <scope>NUCLEOTIDE SEQUENCE [LARGE SCALE GENOMIC DNA]</scope>
    <source>
        <strain evidence="7 8">ATCC 20962</strain>
    </source>
</reference>
<evidence type="ECO:0000256" key="2">
    <source>
        <dbReference type="ARBA" id="ARBA00022448"/>
    </source>
</evidence>
<evidence type="ECO:0000313" key="8">
    <source>
        <dbReference type="Proteomes" id="UP000253472"/>
    </source>
</evidence>
<dbReference type="AlphaFoldDB" id="A0A367Y4D2"/>
<dbReference type="Pfam" id="PF13520">
    <property type="entry name" value="AA_permease_2"/>
    <property type="match status" value="1"/>
</dbReference>
<feature type="transmembrane region" description="Helical" evidence="6">
    <location>
        <begin position="510"/>
        <end position="528"/>
    </location>
</feature>
<accession>A0A367Y4D2</accession>
<evidence type="ECO:0000313" key="7">
    <source>
        <dbReference type="EMBL" id="RCK60746.1"/>
    </source>
</evidence>
<dbReference type="PANTHER" id="PTHR45649">
    <property type="entry name" value="AMINO-ACID PERMEASE BAT1"/>
    <property type="match status" value="1"/>
</dbReference>
<sequence>MNSGVQTPKEMHPVVSEVHVDAMNITSILSNQNVTIKVSHEVDEDEARLLAMGLKQELKREMGGFSVFAVSFSVLGLLPSIAACFDYQQLVVGMSPLPWIIAMIFITCVALSMAEVASAFPSSAGTPAAVGGLLTNSPYGPVCTYMTSWLNWFCQITASPSVSYSCASMMLALYAFTDSSYSPTNGQVFGLATGIQFASLVMSAMPTKWVARFGSTGTILNMLFLAVVFVMILAGNERDKMHPNISKFNSNGTAWGLENQVPFPLGIAFLMLFLGVCWSMSGYDSPFHMAEECSNASVAVPRAICLTLVLGGLIGFMFMIAISYTLYSIEEIAADPQGLGQPFVTYLTQIMDKKLVIAATALTIISSFFMAQNCLLAALRVTFAYSRDGLFPFSNIWKQVSPITKTPVNAVVANFVLGELCLLLIFTDSDGVGISAIFSVGAIAGFVSFTIPTLIKITYARNSFKPGPWNLGRFSEPIGWVSVAFVLVMIPIFCFPWNSGSDLNATNMNWTCVVYFGPMSAAGIWYAVRARKSYVGPRITIDPANIVYGDKLEDGSEVPDVIDGQRISFSSTEKR</sequence>
<feature type="transmembrane region" description="Helical" evidence="6">
    <location>
        <begin position="478"/>
        <end position="498"/>
    </location>
</feature>
<comment type="caution">
    <text evidence="7">The sequence shown here is derived from an EMBL/GenBank/DDBJ whole genome shotgun (WGS) entry which is preliminary data.</text>
</comment>
<evidence type="ECO:0000256" key="6">
    <source>
        <dbReference type="SAM" id="Phobius"/>
    </source>
</evidence>
<dbReference type="OrthoDB" id="4476201at2759"/>
<dbReference type="Proteomes" id="UP000253472">
    <property type="component" value="Unassembled WGS sequence"/>
</dbReference>
<organism evidence="7 8">
    <name type="scientific">Candida viswanathii</name>
    <dbReference type="NCBI Taxonomy" id="5486"/>
    <lineage>
        <taxon>Eukaryota</taxon>
        <taxon>Fungi</taxon>
        <taxon>Dikarya</taxon>
        <taxon>Ascomycota</taxon>
        <taxon>Saccharomycotina</taxon>
        <taxon>Pichiomycetes</taxon>
        <taxon>Debaryomycetaceae</taxon>
        <taxon>Candida/Lodderomyces clade</taxon>
        <taxon>Candida</taxon>
    </lineage>
</organism>
<feature type="transmembrane region" description="Helical" evidence="6">
    <location>
        <begin position="406"/>
        <end position="426"/>
    </location>
</feature>